<comment type="similarity">
    <text evidence="1">Belongs to the site-specific recombinase resolvase family.</text>
</comment>
<dbReference type="GO" id="GO:0003677">
    <property type="term" value="F:DNA binding"/>
    <property type="evidence" value="ECO:0007669"/>
    <property type="project" value="UniProtKB-KW"/>
</dbReference>
<dbReference type="InterPro" id="IPR006119">
    <property type="entry name" value="Resolv_N"/>
</dbReference>
<evidence type="ECO:0000256" key="2">
    <source>
        <dbReference type="ARBA" id="ARBA00022908"/>
    </source>
</evidence>
<dbReference type="PANTHER" id="PTHR30461:SF2">
    <property type="entry name" value="SERINE RECOMBINASE PINE-RELATED"/>
    <property type="match status" value="1"/>
</dbReference>
<name>A0A0B5DY82_9RHOB</name>
<feature type="active site" description="O-(5'-phospho-DNA)-serine intermediate" evidence="6 7">
    <location>
        <position position="20"/>
    </location>
</feature>
<evidence type="ECO:0000313" key="10">
    <source>
        <dbReference type="Proteomes" id="UP000031521"/>
    </source>
</evidence>
<evidence type="ECO:0000256" key="5">
    <source>
        <dbReference type="ARBA" id="ARBA00023172"/>
    </source>
</evidence>
<evidence type="ECO:0000313" key="9">
    <source>
        <dbReference type="EMBL" id="AJE47969.1"/>
    </source>
</evidence>
<dbReference type="EMBL" id="CP004393">
    <property type="protein sequence ID" value="AJE47969.1"/>
    <property type="molecule type" value="Genomic_DNA"/>
</dbReference>
<dbReference type="InterPro" id="IPR036162">
    <property type="entry name" value="Resolvase-like_N_sf"/>
</dbReference>
<dbReference type="CDD" id="cd03768">
    <property type="entry name" value="SR_ResInv"/>
    <property type="match status" value="1"/>
</dbReference>
<feature type="domain" description="Resolvase/invertase-type recombinase catalytic" evidence="8">
    <location>
        <begin position="12"/>
        <end position="146"/>
    </location>
</feature>
<keyword evidence="4" id="KW-0238">DNA-binding</keyword>
<dbReference type="RefSeq" id="WP_052453355.1">
    <property type="nucleotide sequence ID" value="NZ_CP004393.1"/>
</dbReference>
<dbReference type="KEGG" id="cid:P73_3254"/>
<dbReference type="SUPFAM" id="SSF53041">
    <property type="entry name" value="Resolvase-like"/>
    <property type="match status" value="1"/>
</dbReference>
<dbReference type="GO" id="GO:0000150">
    <property type="term" value="F:DNA strand exchange activity"/>
    <property type="evidence" value="ECO:0007669"/>
    <property type="project" value="UniProtKB-KW"/>
</dbReference>
<evidence type="ECO:0000256" key="1">
    <source>
        <dbReference type="ARBA" id="ARBA00009913"/>
    </source>
</evidence>
<evidence type="ECO:0000256" key="4">
    <source>
        <dbReference type="ARBA" id="ARBA00023125"/>
    </source>
</evidence>
<accession>A0A0B5DY82</accession>
<keyword evidence="2" id="KW-0229">DNA integration</keyword>
<dbReference type="InterPro" id="IPR050639">
    <property type="entry name" value="SSR_resolvase"/>
</dbReference>
<dbReference type="SMART" id="SM00857">
    <property type="entry name" value="Resolvase"/>
    <property type="match status" value="1"/>
</dbReference>
<dbReference type="PROSITE" id="PS51736">
    <property type="entry name" value="RECOMBINASES_3"/>
    <property type="match status" value="1"/>
</dbReference>
<dbReference type="Proteomes" id="UP000031521">
    <property type="component" value="Chromosome"/>
</dbReference>
<dbReference type="AlphaFoldDB" id="A0A0B5DY82"/>
<dbReference type="STRING" id="1208324.P73_3254"/>
<dbReference type="PANTHER" id="PTHR30461">
    <property type="entry name" value="DNA-INVERTASE FROM LAMBDOID PROPHAGE"/>
    <property type="match status" value="1"/>
</dbReference>
<evidence type="ECO:0000256" key="6">
    <source>
        <dbReference type="PIRSR" id="PIRSR606118-50"/>
    </source>
</evidence>
<gene>
    <name evidence="9" type="ORF">P73_3254</name>
</gene>
<evidence type="ECO:0000256" key="3">
    <source>
        <dbReference type="ARBA" id="ARBA00023100"/>
    </source>
</evidence>
<dbReference type="FunFam" id="3.40.50.1390:FF:000001">
    <property type="entry name" value="DNA recombinase"/>
    <property type="match status" value="1"/>
</dbReference>
<dbReference type="Pfam" id="PF00239">
    <property type="entry name" value="Resolvase"/>
    <property type="match status" value="1"/>
</dbReference>
<organism evidence="9 10">
    <name type="scientific">Celeribacter indicus</name>
    <dbReference type="NCBI Taxonomy" id="1208324"/>
    <lineage>
        <taxon>Bacteria</taxon>
        <taxon>Pseudomonadati</taxon>
        <taxon>Pseudomonadota</taxon>
        <taxon>Alphaproteobacteria</taxon>
        <taxon>Rhodobacterales</taxon>
        <taxon>Roseobacteraceae</taxon>
        <taxon>Celeribacter</taxon>
    </lineage>
</organism>
<dbReference type="GO" id="GO:0015074">
    <property type="term" value="P:DNA integration"/>
    <property type="evidence" value="ECO:0007669"/>
    <property type="project" value="UniProtKB-KW"/>
</dbReference>
<keyword evidence="10" id="KW-1185">Reference proteome</keyword>
<dbReference type="HOGENOM" id="CLU_010686_8_0_5"/>
<proteinExistence type="inferred from homology"/>
<dbReference type="OrthoDB" id="2290206at2"/>
<evidence type="ECO:0000256" key="7">
    <source>
        <dbReference type="PROSITE-ProRule" id="PRU10137"/>
    </source>
</evidence>
<keyword evidence="5" id="KW-0233">DNA recombination</keyword>
<dbReference type="Gene3D" id="3.40.50.1390">
    <property type="entry name" value="Resolvase, N-terminal catalytic domain"/>
    <property type="match status" value="1"/>
</dbReference>
<evidence type="ECO:0000259" key="8">
    <source>
        <dbReference type="PROSITE" id="PS51736"/>
    </source>
</evidence>
<keyword evidence="3" id="KW-0230">DNA invertase</keyword>
<reference evidence="9 10" key="1">
    <citation type="journal article" date="2014" name="Int. J. Syst. Evol. Microbiol.">
        <title>Celeribacter indicus sp. nov., a polycyclic aromatic hydrocarbon-degrading bacterium from deep-sea sediment and reclassification of Huaishuia halophila as Celeribacter halophilus comb. nov.</title>
        <authorList>
            <person name="Lai Q."/>
            <person name="Cao J."/>
            <person name="Yuan J."/>
            <person name="Li F."/>
            <person name="Shao Z."/>
        </authorList>
    </citation>
    <scope>NUCLEOTIDE SEQUENCE [LARGE SCALE GENOMIC DNA]</scope>
    <source>
        <strain evidence="9">P73</strain>
    </source>
</reference>
<protein>
    <submittedName>
        <fullName evidence="9">Bacteriophage DNA-invertase</fullName>
    </submittedName>
</protein>
<dbReference type="PROSITE" id="PS00397">
    <property type="entry name" value="RECOMBINASES_1"/>
    <property type="match status" value="1"/>
</dbReference>
<dbReference type="InterPro" id="IPR006118">
    <property type="entry name" value="Recombinase_CS"/>
</dbReference>
<sequence>MDVWPLIDVPGRKIGYARVSTKDQKLRMQRDGLVAVGCERIYEDHGVSGATSSRPGLDELMADIRSDDAIVVFKLDRLGRSVLHLADLLTRLRAENIHFCSLSEGINTTTPGGKLVYHIFAAMAEFQREIIAENTRAGLEAARKRGKSLGRPPTLDIEIVLEAHRAVQQDGASIAETARRLGVNRTTLGRALERIEAE</sequence>